<dbReference type="InterPro" id="IPR010982">
    <property type="entry name" value="Lambda_DNA-bd_dom_sf"/>
</dbReference>
<keyword evidence="3" id="KW-1185">Reference proteome</keyword>
<accession>A0A7Y0LXJ1</accession>
<evidence type="ECO:0000313" key="3">
    <source>
        <dbReference type="Proteomes" id="UP000562124"/>
    </source>
</evidence>
<dbReference type="PROSITE" id="PS50943">
    <property type="entry name" value="HTH_CROC1"/>
    <property type="match status" value="1"/>
</dbReference>
<dbReference type="EMBL" id="JABCJJ010000006">
    <property type="protein sequence ID" value="NMR19805.1"/>
    <property type="molecule type" value="Genomic_DNA"/>
</dbReference>
<feature type="domain" description="HTH cro/C1-type" evidence="1">
    <location>
        <begin position="4"/>
        <end position="58"/>
    </location>
</feature>
<dbReference type="SMART" id="SM00530">
    <property type="entry name" value="HTH_XRE"/>
    <property type="match status" value="1"/>
</dbReference>
<evidence type="ECO:0000313" key="2">
    <source>
        <dbReference type="EMBL" id="NMR19805.1"/>
    </source>
</evidence>
<evidence type="ECO:0000259" key="1">
    <source>
        <dbReference type="PROSITE" id="PS50943"/>
    </source>
</evidence>
<organism evidence="2 3">
    <name type="scientific">Cellulomonas fimi</name>
    <dbReference type="NCBI Taxonomy" id="1708"/>
    <lineage>
        <taxon>Bacteria</taxon>
        <taxon>Bacillati</taxon>
        <taxon>Actinomycetota</taxon>
        <taxon>Actinomycetes</taxon>
        <taxon>Micrococcales</taxon>
        <taxon>Cellulomonadaceae</taxon>
        <taxon>Cellulomonas</taxon>
    </lineage>
</organism>
<comment type="caution">
    <text evidence="2">The sequence shown here is derived from an EMBL/GenBank/DDBJ whole genome shotgun (WGS) entry which is preliminary data.</text>
</comment>
<dbReference type="Pfam" id="PF01381">
    <property type="entry name" value="HTH_3"/>
    <property type="match status" value="1"/>
</dbReference>
<reference evidence="2 3" key="1">
    <citation type="submission" date="2020-04" db="EMBL/GenBank/DDBJ databases">
        <title>Sequencing and Assembly of C. fimi.</title>
        <authorList>
            <person name="Ramsey A.R."/>
        </authorList>
    </citation>
    <scope>NUCLEOTIDE SEQUENCE [LARGE SCALE GENOMIC DNA]</scope>
    <source>
        <strain evidence="2 3">SB</strain>
    </source>
</reference>
<dbReference type="RefSeq" id="WP_169324167.1">
    <property type="nucleotide sequence ID" value="NZ_JABCJJ010000006.1"/>
</dbReference>
<dbReference type="CDD" id="cd00093">
    <property type="entry name" value="HTH_XRE"/>
    <property type="match status" value="1"/>
</dbReference>
<gene>
    <name evidence="2" type="ORF">HIR71_06145</name>
</gene>
<dbReference type="GO" id="GO:0003677">
    <property type="term" value="F:DNA binding"/>
    <property type="evidence" value="ECO:0007669"/>
    <property type="project" value="InterPro"/>
</dbReference>
<protein>
    <submittedName>
        <fullName evidence="2">Helix-turn-helix transcriptional regulator</fullName>
    </submittedName>
</protein>
<dbReference type="Proteomes" id="UP000562124">
    <property type="component" value="Unassembled WGS sequence"/>
</dbReference>
<dbReference type="InterPro" id="IPR001387">
    <property type="entry name" value="Cro/C1-type_HTH"/>
</dbReference>
<name>A0A7Y0LXJ1_CELFI</name>
<proteinExistence type="predicted"/>
<dbReference type="SUPFAM" id="SSF47413">
    <property type="entry name" value="lambda repressor-like DNA-binding domains"/>
    <property type="match status" value="1"/>
</dbReference>
<dbReference type="AlphaFoldDB" id="A0A7Y0LXJ1"/>
<dbReference type="Gene3D" id="1.10.260.40">
    <property type="entry name" value="lambda repressor-like DNA-binding domains"/>
    <property type="match status" value="1"/>
</dbReference>
<sequence>MQQIAEWVAASGLTRSQVAERAGLARSTVLRIEAGETAPSLRTLRELAIACGLDIDLHTRPVSDPAAAEAARFMLEAGYGPHDQAGADSWVDRLTRQAGQDPVEVTRAAGQAASLTHRPGAFHLTGPVPLLRVASAGEGAGGAWAISGAPPLGVEGTIVLWSERPDVAARLLGEALRKATSPTVATVIVAGAHPAVFQDSWRDGPLRYVAPIQMLLDAFGLEPALQSAAFDEARRW</sequence>